<dbReference type="InterPro" id="IPR036600">
    <property type="entry name" value="PAH_sf"/>
</dbReference>
<dbReference type="SUPFAM" id="SSF47762">
    <property type="entry name" value="PAH2 domain"/>
    <property type="match status" value="3"/>
</dbReference>
<protein>
    <recommendedName>
        <fullName evidence="9">Histone deacetylase interacting domain-containing protein</fullName>
    </recommendedName>
</protein>
<evidence type="ECO:0000313" key="11">
    <source>
        <dbReference type="Proteomes" id="UP000734854"/>
    </source>
</evidence>
<accession>A0A8J5H721</accession>
<dbReference type="SMART" id="SM00761">
    <property type="entry name" value="HDAC_interact"/>
    <property type="match status" value="1"/>
</dbReference>
<keyword evidence="6 7" id="KW-0539">Nucleus</keyword>
<evidence type="ECO:0000256" key="3">
    <source>
        <dbReference type="ARBA" id="ARBA00022737"/>
    </source>
</evidence>
<dbReference type="PROSITE" id="PS51477">
    <property type="entry name" value="PAH"/>
    <property type="match status" value="3"/>
</dbReference>
<gene>
    <name evidence="10" type="ORF">ZIOFF_017449</name>
</gene>
<dbReference type="GO" id="GO:0000118">
    <property type="term" value="C:histone deacetylase complex"/>
    <property type="evidence" value="ECO:0007669"/>
    <property type="project" value="TreeGrafter"/>
</dbReference>
<feature type="compositionally biased region" description="Low complexity" evidence="8">
    <location>
        <begin position="971"/>
        <end position="991"/>
    </location>
</feature>
<keyword evidence="2" id="KW-0678">Repressor</keyword>
<evidence type="ECO:0000256" key="6">
    <source>
        <dbReference type="ARBA" id="ARBA00023242"/>
    </source>
</evidence>
<dbReference type="InterPro" id="IPR031693">
    <property type="entry name" value="Sin3_C"/>
</dbReference>
<evidence type="ECO:0000256" key="4">
    <source>
        <dbReference type="ARBA" id="ARBA00023015"/>
    </source>
</evidence>
<dbReference type="Pfam" id="PF16879">
    <property type="entry name" value="Sin3a_C"/>
    <property type="match status" value="1"/>
</dbReference>
<keyword evidence="11" id="KW-1185">Reference proteome</keyword>
<dbReference type="FunFam" id="1.20.1160.11:FF:000003">
    <property type="entry name" value="Paired amphipathic helix SIN3-like protein"/>
    <property type="match status" value="1"/>
</dbReference>
<evidence type="ECO:0000256" key="7">
    <source>
        <dbReference type="PROSITE-ProRule" id="PRU00810"/>
    </source>
</evidence>
<dbReference type="GO" id="GO:0000122">
    <property type="term" value="P:negative regulation of transcription by RNA polymerase II"/>
    <property type="evidence" value="ECO:0007669"/>
    <property type="project" value="TreeGrafter"/>
</dbReference>
<feature type="compositionally biased region" description="Basic and acidic residues" evidence="8">
    <location>
        <begin position="234"/>
        <end position="250"/>
    </location>
</feature>
<feature type="region of interest" description="Disordered" evidence="8">
    <location>
        <begin position="945"/>
        <end position="1025"/>
    </location>
</feature>
<keyword evidence="3" id="KW-0677">Repeat</keyword>
<comment type="caution">
    <text evidence="10">The sequence shown here is derived from an EMBL/GenBank/DDBJ whole genome shotgun (WGS) entry which is preliminary data.</text>
</comment>
<dbReference type="Pfam" id="PF02671">
    <property type="entry name" value="PAH"/>
    <property type="match status" value="3"/>
</dbReference>
<feature type="region of interest" description="Disordered" evidence="8">
    <location>
        <begin position="1"/>
        <end position="39"/>
    </location>
</feature>
<feature type="region of interest" description="Disordered" evidence="8">
    <location>
        <begin position="848"/>
        <end position="916"/>
    </location>
</feature>
<comment type="subcellular location">
    <subcellularLocation>
        <location evidence="1 7">Nucleus</location>
    </subcellularLocation>
</comment>
<dbReference type="Pfam" id="PF08295">
    <property type="entry name" value="Sin3_corepress"/>
    <property type="match status" value="1"/>
</dbReference>
<dbReference type="EMBL" id="JACMSC010000005">
    <property type="protein sequence ID" value="KAG6520399.1"/>
    <property type="molecule type" value="Genomic_DNA"/>
</dbReference>
<dbReference type="FunFam" id="1.20.1160.11:FF:000002">
    <property type="entry name" value="Paired amphipathic helix protein SIN3"/>
    <property type="match status" value="1"/>
</dbReference>
<evidence type="ECO:0000256" key="5">
    <source>
        <dbReference type="ARBA" id="ARBA00023163"/>
    </source>
</evidence>
<dbReference type="PANTHER" id="PTHR12346">
    <property type="entry name" value="SIN3B-RELATED"/>
    <property type="match status" value="1"/>
</dbReference>
<evidence type="ECO:0000256" key="8">
    <source>
        <dbReference type="SAM" id="MobiDB-lite"/>
    </source>
</evidence>
<evidence type="ECO:0000256" key="1">
    <source>
        <dbReference type="ARBA" id="ARBA00004123"/>
    </source>
</evidence>
<proteinExistence type="predicted"/>
<organism evidence="10 11">
    <name type="scientific">Zingiber officinale</name>
    <name type="common">Ginger</name>
    <name type="synonym">Amomum zingiber</name>
    <dbReference type="NCBI Taxonomy" id="94328"/>
    <lineage>
        <taxon>Eukaryota</taxon>
        <taxon>Viridiplantae</taxon>
        <taxon>Streptophyta</taxon>
        <taxon>Embryophyta</taxon>
        <taxon>Tracheophyta</taxon>
        <taxon>Spermatophyta</taxon>
        <taxon>Magnoliopsida</taxon>
        <taxon>Liliopsida</taxon>
        <taxon>Zingiberales</taxon>
        <taxon>Zingiberaceae</taxon>
        <taxon>Zingiber</taxon>
    </lineage>
</organism>
<reference evidence="10 11" key="1">
    <citation type="submission" date="2020-08" db="EMBL/GenBank/DDBJ databases">
        <title>Plant Genome Project.</title>
        <authorList>
            <person name="Zhang R.-G."/>
        </authorList>
    </citation>
    <scope>NUCLEOTIDE SEQUENCE [LARGE SCALE GENOMIC DNA]</scope>
    <source>
        <tissue evidence="10">Rhizome</tissue>
    </source>
</reference>
<evidence type="ECO:0000259" key="9">
    <source>
        <dbReference type="SMART" id="SM00761"/>
    </source>
</evidence>
<dbReference type="InterPro" id="IPR039774">
    <property type="entry name" value="Sin3-like"/>
</dbReference>
<dbReference type="InterPro" id="IPR003822">
    <property type="entry name" value="PAH"/>
</dbReference>
<dbReference type="GO" id="GO:0000785">
    <property type="term" value="C:chromatin"/>
    <property type="evidence" value="ECO:0007669"/>
    <property type="project" value="TreeGrafter"/>
</dbReference>
<evidence type="ECO:0000313" key="10">
    <source>
        <dbReference type="EMBL" id="KAG6520399.1"/>
    </source>
</evidence>
<name>A0A8J5H721_ZINOF</name>
<dbReference type="PANTHER" id="PTHR12346:SF0">
    <property type="entry name" value="SIN3A, ISOFORM G"/>
    <property type="match status" value="1"/>
</dbReference>
<dbReference type="FunFam" id="1.20.1160.11:FF:000001">
    <property type="entry name" value="Paired amphipathic helix protein Sin3"/>
    <property type="match status" value="1"/>
</dbReference>
<evidence type="ECO:0000256" key="2">
    <source>
        <dbReference type="ARBA" id="ARBA00022491"/>
    </source>
</evidence>
<keyword evidence="5" id="KW-0804">Transcription</keyword>
<dbReference type="Gene3D" id="1.20.1160.11">
    <property type="entry name" value="Paired amphipathic helix"/>
    <property type="match status" value="3"/>
</dbReference>
<feature type="compositionally biased region" description="Acidic residues" evidence="8">
    <location>
        <begin position="998"/>
        <end position="1021"/>
    </location>
</feature>
<feature type="domain" description="Histone deacetylase interacting" evidence="9">
    <location>
        <begin position="430"/>
        <end position="523"/>
    </location>
</feature>
<dbReference type="InterPro" id="IPR013194">
    <property type="entry name" value="HDAC_interact_dom"/>
</dbReference>
<feature type="compositionally biased region" description="Basic and acidic residues" evidence="8">
    <location>
        <begin position="258"/>
        <end position="274"/>
    </location>
</feature>
<dbReference type="Proteomes" id="UP000734854">
    <property type="component" value="Unassembled WGS sequence"/>
</dbReference>
<dbReference type="GO" id="GO:0003714">
    <property type="term" value="F:transcription corepressor activity"/>
    <property type="evidence" value="ECO:0007669"/>
    <property type="project" value="InterPro"/>
</dbReference>
<sequence>MKGLREEACMGSQLKRPTVSRADPSGQTHMAPAPAAVGTTPKLTTNDALAYLKAVKDIFQDKREKYDEFLEVMKDFKSQRIDTNGVIARVKELFKGHRDLILGFNTFLPKGYEIKLPEEKKPIEFEEAIDFVNKIKNRFENDEHVYKSFLDILNMYRRENKSIHEVYEEVAALFQNHHDLLEEFTHFLPDTSATYAPLHHGHAGRAFPRRDDRSSMMPAVRHFHVDKRDRAHLAHADRNFSVDRPDTEHDRKRRHPNRDKDRKDDSDRKDHERDEDLELDSGDLDNAQHRRKLSPRRADDSTAEPMQQGADGPGIYSISSSTFDDKNALKSVYTREFNFCEKVKEKLHPETYQEFLKCLHIYSQEIVTRTELKNLVSDILGKYPELMEGFNEFLGHCENIDGFLEGVFNKSTFKGLFLSSFIFELILMLNTLIIACQYPIPSTSHRTELGESVLNDHWVSVTSGSEDYSFKHMRKNQYEESLFRCEDDRFEMDMLLESVNATTKRVEELLEMMQDPANTIRIEDHLTSLNLRCIERLYGDHGLDVMDVIQKNASLALPVILTRLKQKQEEWSRCRSDFNKVWAEIYAKNYHKSLDHRSFYFKQQDSKNLSTKTLLADIKEINDKMKKDDDILLAVAAKNRHPIIPNMEFKYADVDVHEDLYRIIKYSSGEVCTSSDQLDKVMKLWSTFLESLLGVPNRNQGVGDGQDINLKSRVVKTSVADLAESNGNAGAIKQIKTDNNILHEQAGCGRTGLLNEDVIVTETCSHNVDRAIWHGENLINNPHQGVVQSSVPMIDEVSRGALPNVHSEELPDSNNVVNRAEEVDTRSNQGNITGITGASLRTVNVGTELQGEPRATSETLPSSEGGHSGRPIMSVNTGGTVEGSKGFKPTESPTSLRNFKIEREEGELSPTGDFEEDNFVAFGDTAIIAAAEQKDVSISREYQVRPGCGDAAGENNADDEDEESPQRSTDASENASEAGEDASGSESGNGEECSHEDHEEEDDAEHDDEEPKAESEGEAEGMTEAHDVEGEITSLPYSERFLNTVKPLARHVHAALHDKHEKSSKIFYGNDSFYVLFRLHQMLYERIVSAKTNSSAAENKWRNSKDSNHPDLYAKFMSALFNLLDGSADNTKFEDDCRSIIGTQSYVLFTLDKLIFKVVKQLQAIVSDEMNSKLLHLYLYEKSRRAGRHFDVVYHENARVLLHDESIYRFESYSHPSDVTRLSIQLMEYGHEKHDATAVAMDPNFSSYLYNDFLSSVPVRKRLQGVFMGRNKRKNKGADEYSATCKATKGIQVINGLECKISCSSSKVSYVLDTEDLLLRSRKRKRYSSDGTMSSSQTNLTQEYDTKANRFRDFVSTFMCRS</sequence>
<feature type="region of interest" description="Disordered" evidence="8">
    <location>
        <begin position="234"/>
        <end position="317"/>
    </location>
</feature>
<keyword evidence="4" id="KW-0805">Transcription regulation</keyword>